<name>A0A6B3RTW3_9RHOB</name>
<dbReference type="AlphaFoldDB" id="A0A6B3RTW3"/>
<evidence type="ECO:0000313" key="3">
    <source>
        <dbReference type="EMBL" id="NEX46489.1"/>
    </source>
</evidence>
<reference evidence="3 4" key="1">
    <citation type="submission" date="2020-02" db="EMBL/GenBank/DDBJ databases">
        <title>Rhodobacter algicola sp. nov., isolated from microalga culture.</title>
        <authorList>
            <person name="Park C.-Y."/>
        </authorList>
    </citation>
    <scope>NUCLEOTIDE SEQUENCE [LARGE SCALE GENOMIC DNA]</scope>
    <source>
        <strain evidence="3 4">ETT8</strain>
    </source>
</reference>
<protein>
    <submittedName>
        <fullName evidence="3">Uncharacterized protein</fullName>
    </submittedName>
</protein>
<dbReference type="EMBL" id="JAAIKE010000002">
    <property type="protein sequence ID" value="NEX46489.1"/>
    <property type="molecule type" value="Genomic_DNA"/>
</dbReference>
<evidence type="ECO:0000256" key="1">
    <source>
        <dbReference type="SAM" id="MobiDB-lite"/>
    </source>
</evidence>
<feature type="signal peptide" evidence="2">
    <location>
        <begin position="1"/>
        <end position="22"/>
    </location>
</feature>
<keyword evidence="4" id="KW-1185">Reference proteome</keyword>
<gene>
    <name evidence="3" type="ORF">G3572_09735</name>
</gene>
<feature type="region of interest" description="Disordered" evidence="1">
    <location>
        <begin position="88"/>
        <end position="164"/>
    </location>
</feature>
<organism evidence="3 4">
    <name type="scientific">Pseudotabrizicola algicola</name>
    <dbReference type="NCBI Taxonomy" id="2709381"/>
    <lineage>
        <taxon>Bacteria</taxon>
        <taxon>Pseudomonadati</taxon>
        <taxon>Pseudomonadota</taxon>
        <taxon>Alphaproteobacteria</taxon>
        <taxon>Rhodobacterales</taxon>
        <taxon>Paracoccaceae</taxon>
        <taxon>Pseudotabrizicola</taxon>
    </lineage>
</organism>
<accession>A0A6B3RTW3</accession>
<sequence>MMRTLALAASVAALPALAPAYAQTAGNDLPAAETWWDRVGAGFFSDEGLTLLRPEFEIRAHWTALSSDDQAAILERCAILADRADVSDTSGAVVPSQQQGSNTGLGDTQDAQATGSELPADEGVQREATAPTSISGAADGAEVHRPSEGVQPYTGLAGGVTPDDAQLRPVCSVVAGI</sequence>
<dbReference type="Proteomes" id="UP000481421">
    <property type="component" value="Unassembled WGS sequence"/>
</dbReference>
<evidence type="ECO:0000313" key="4">
    <source>
        <dbReference type="Proteomes" id="UP000481421"/>
    </source>
</evidence>
<feature type="chain" id="PRO_5025695585" evidence="2">
    <location>
        <begin position="23"/>
        <end position="177"/>
    </location>
</feature>
<proteinExistence type="predicted"/>
<comment type="caution">
    <text evidence="3">The sequence shown here is derived from an EMBL/GenBank/DDBJ whole genome shotgun (WGS) entry which is preliminary data.</text>
</comment>
<dbReference type="RefSeq" id="WP_164611184.1">
    <property type="nucleotide sequence ID" value="NZ_JAAIKE010000002.1"/>
</dbReference>
<keyword evidence="2" id="KW-0732">Signal</keyword>
<feature type="compositionally biased region" description="Polar residues" evidence="1">
    <location>
        <begin position="88"/>
        <end position="115"/>
    </location>
</feature>
<evidence type="ECO:0000256" key="2">
    <source>
        <dbReference type="SAM" id="SignalP"/>
    </source>
</evidence>